<dbReference type="PANTHER" id="PTHR40633">
    <property type="entry name" value="MATRIX PROTEIN, PUTATIVE (AFU_ORTHOLOGUE AFUA_8G05410)-RELATED"/>
    <property type="match status" value="1"/>
</dbReference>
<feature type="compositionally biased region" description="Low complexity" evidence="2">
    <location>
        <begin position="204"/>
        <end position="223"/>
    </location>
</feature>
<feature type="region of interest" description="Disordered" evidence="2">
    <location>
        <begin position="166"/>
        <end position="239"/>
    </location>
</feature>
<evidence type="ECO:0000259" key="4">
    <source>
        <dbReference type="Pfam" id="PF10342"/>
    </source>
</evidence>
<dbReference type="InterPro" id="IPR018466">
    <property type="entry name" value="Kre9/Knh1-like_N"/>
</dbReference>
<evidence type="ECO:0000256" key="1">
    <source>
        <dbReference type="ARBA" id="ARBA00022729"/>
    </source>
</evidence>
<keyword evidence="1 3" id="KW-0732">Signal</keyword>
<evidence type="ECO:0000313" key="5">
    <source>
        <dbReference type="EMBL" id="KAF8909233.1"/>
    </source>
</evidence>
<comment type="caution">
    <text evidence="5">The sequence shown here is derived from an EMBL/GenBank/DDBJ whole genome shotgun (WGS) entry which is preliminary data.</text>
</comment>
<evidence type="ECO:0000313" key="6">
    <source>
        <dbReference type="Proteomes" id="UP000724874"/>
    </source>
</evidence>
<accession>A0A9P5TRC4</accession>
<evidence type="ECO:0000256" key="3">
    <source>
        <dbReference type="SAM" id="SignalP"/>
    </source>
</evidence>
<dbReference type="EMBL" id="JADNYJ010000009">
    <property type="protein sequence ID" value="KAF8909233.1"/>
    <property type="molecule type" value="Genomic_DNA"/>
</dbReference>
<feature type="chain" id="PRO_5040497139" description="Yeast cell wall synthesis Kre9/Knh1-like N-terminal domain-containing protein" evidence="3">
    <location>
        <begin position="23"/>
        <end position="239"/>
    </location>
</feature>
<sequence length="239" mass="23873">MFSTHAFTALLALAISPLVARADVTPLTPAPGDSFNAGATCTTTWTGDSNSTMAWKGMAIELMTGANLDMIHLSTVATNQDGTQSGTFSFPCPAVTLNAPIYFFQYSAPGTTVKEWTTRFTIASSSGQTVAAPNATQPGPGGADIPWGAGALQDPSAAVAAPSFAAEGGDGSAAVPAGTSTTSASDAAKSATSSTPSGMVTQLTTSSSTSKSASDSATKTTISVRSGTEERNGVTRVAS</sequence>
<organism evidence="5 6">
    <name type="scientific">Gymnopilus junonius</name>
    <name type="common">Spectacular rustgill mushroom</name>
    <name type="synonym">Gymnopilus spectabilis subsp. junonius</name>
    <dbReference type="NCBI Taxonomy" id="109634"/>
    <lineage>
        <taxon>Eukaryota</taxon>
        <taxon>Fungi</taxon>
        <taxon>Dikarya</taxon>
        <taxon>Basidiomycota</taxon>
        <taxon>Agaricomycotina</taxon>
        <taxon>Agaricomycetes</taxon>
        <taxon>Agaricomycetidae</taxon>
        <taxon>Agaricales</taxon>
        <taxon>Agaricineae</taxon>
        <taxon>Hymenogastraceae</taxon>
        <taxon>Gymnopilus</taxon>
    </lineage>
</organism>
<feature type="signal peptide" evidence="3">
    <location>
        <begin position="1"/>
        <end position="22"/>
    </location>
</feature>
<gene>
    <name evidence="5" type="ORF">CPB84DRAFT_1812996</name>
</gene>
<feature type="domain" description="Yeast cell wall synthesis Kre9/Knh1-like N-terminal" evidence="4">
    <location>
        <begin position="28"/>
        <end position="122"/>
    </location>
</feature>
<proteinExistence type="predicted"/>
<protein>
    <recommendedName>
        <fullName evidence="4">Yeast cell wall synthesis Kre9/Knh1-like N-terminal domain-containing protein</fullName>
    </recommendedName>
</protein>
<reference evidence="5" key="1">
    <citation type="submission" date="2020-11" db="EMBL/GenBank/DDBJ databases">
        <authorList>
            <consortium name="DOE Joint Genome Institute"/>
            <person name="Ahrendt S."/>
            <person name="Riley R."/>
            <person name="Andreopoulos W."/>
            <person name="LaButti K."/>
            <person name="Pangilinan J."/>
            <person name="Ruiz-duenas F.J."/>
            <person name="Barrasa J.M."/>
            <person name="Sanchez-Garcia M."/>
            <person name="Camarero S."/>
            <person name="Miyauchi S."/>
            <person name="Serrano A."/>
            <person name="Linde D."/>
            <person name="Babiker R."/>
            <person name="Drula E."/>
            <person name="Ayuso-Fernandez I."/>
            <person name="Pacheco R."/>
            <person name="Padilla G."/>
            <person name="Ferreira P."/>
            <person name="Barriuso J."/>
            <person name="Kellner H."/>
            <person name="Castanera R."/>
            <person name="Alfaro M."/>
            <person name="Ramirez L."/>
            <person name="Pisabarro A.G."/>
            <person name="Kuo A."/>
            <person name="Tritt A."/>
            <person name="Lipzen A."/>
            <person name="He G."/>
            <person name="Yan M."/>
            <person name="Ng V."/>
            <person name="Cullen D."/>
            <person name="Martin F."/>
            <person name="Rosso M.-N."/>
            <person name="Henrissat B."/>
            <person name="Hibbett D."/>
            <person name="Martinez A.T."/>
            <person name="Grigoriev I.V."/>
        </authorList>
    </citation>
    <scope>NUCLEOTIDE SEQUENCE</scope>
    <source>
        <strain evidence="5">AH 44721</strain>
    </source>
</reference>
<keyword evidence="6" id="KW-1185">Reference proteome</keyword>
<dbReference type="Proteomes" id="UP000724874">
    <property type="component" value="Unassembled WGS sequence"/>
</dbReference>
<dbReference type="Pfam" id="PF10342">
    <property type="entry name" value="Kre9_KNH"/>
    <property type="match status" value="1"/>
</dbReference>
<feature type="compositionally biased region" description="Low complexity" evidence="2">
    <location>
        <begin position="177"/>
        <end position="197"/>
    </location>
</feature>
<name>A0A9P5TRC4_GYMJU</name>
<dbReference type="OrthoDB" id="2432613at2759"/>
<dbReference type="PANTHER" id="PTHR40633:SF1">
    <property type="entry name" value="GPI ANCHORED SERINE-THREONINE RICH PROTEIN (AFU_ORTHOLOGUE AFUA_1G03630)"/>
    <property type="match status" value="1"/>
</dbReference>
<feature type="compositionally biased region" description="Polar residues" evidence="2">
    <location>
        <begin position="127"/>
        <end position="137"/>
    </location>
</feature>
<dbReference type="AlphaFoldDB" id="A0A9P5TRC4"/>
<feature type="region of interest" description="Disordered" evidence="2">
    <location>
        <begin position="127"/>
        <end position="150"/>
    </location>
</feature>
<evidence type="ECO:0000256" key="2">
    <source>
        <dbReference type="SAM" id="MobiDB-lite"/>
    </source>
</evidence>
<dbReference type="InterPro" id="IPR052982">
    <property type="entry name" value="SRP1/TIP1-like"/>
</dbReference>